<evidence type="ECO:0000259" key="2">
    <source>
        <dbReference type="Pfam" id="PF21307"/>
    </source>
</evidence>
<evidence type="ECO:0000259" key="1">
    <source>
        <dbReference type="Pfam" id="PF14498"/>
    </source>
</evidence>
<proteinExistence type="predicted"/>
<dbReference type="Pfam" id="PF21307">
    <property type="entry name" value="Glyco_hydro_95_C"/>
    <property type="match status" value="1"/>
</dbReference>
<dbReference type="InterPro" id="IPR012341">
    <property type="entry name" value="6hp_glycosidase-like_sf"/>
</dbReference>
<dbReference type="GO" id="GO:0005975">
    <property type="term" value="P:carbohydrate metabolic process"/>
    <property type="evidence" value="ECO:0007669"/>
    <property type="project" value="InterPro"/>
</dbReference>
<evidence type="ECO:0008006" key="6">
    <source>
        <dbReference type="Google" id="ProtNLM"/>
    </source>
</evidence>
<name>A0AAV5AIR5_9AGAM</name>
<dbReference type="PANTHER" id="PTHR31084:SF3">
    <property type="entry name" value="ALPHA-FUCOSIDASE A"/>
    <property type="match status" value="1"/>
</dbReference>
<dbReference type="EMBL" id="BPWL01000008">
    <property type="protein sequence ID" value="GJJ13013.1"/>
    <property type="molecule type" value="Genomic_DNA"/>
</dbReference>
<feature type="domain" description="Alpha fucosidase A-like C-terminal" evidence="2">
    <location>
        <begin position="848"/>
        <end position="890"/>
    </location>
</feature>
<dbReference type="InterPro" id="IPR008928">
    <property type="entry name" value="6-hairpin_glycosidase_sf"/>
</dbReference>
<sequence>MPAQSNTDALLQSCSCDTTSSSFVSDILPHRTGSKYPAIGSELRNTSSPRLTRSIPIPIQARDLGGPHGIAEAQYCSSRASQLNPDHDSKNANELPARILLPLICLGVVRTWLIYTGHLFTNSLEIMKTLFGPIRILIPLVVLNGVYPNEASVPQSFPKSGKVLWFRTPGVTWATDYLPVGNGYLAAMVPGETVHDETTLNIESLWSGGPFQSDTYTGGNADPSDAPTLHADMQNIRSEIFGSPNGTIPNAEFDIITTPIEYYGSYTSPGRLAVTLLGNNTSGPITQFTRWLDLDLGVARSQWNVGNNQLTRETFCSHPSQACLQHTQTSINKSLSILYAFAATPSNPVPTVDCFDDNTLLIRGTASDPGMTFEMLARVQTEPSNLASCTAADSNATILADGVSSSWITWVGGTNFDQNAGDASHNFSFQGSDPHDSLVTLLGEATSQSYTTLFQTHVDDVAVGLSTKSPFQLSLGQEPEFTNSTDELRAMYEVDTGNPYLEWLTFHFGRYMLFSSARGNLPANLQGKWARDSSNPWGADYHSNINLQMNYWSAESTNLNVTASLWDYLEKNWAPRGAVTAQLLYNISRGWVTHDEIFGYTGMKGVGGTAEWADYPESAVWLMIHLWDHFDYTNDADWWRVQGWPLLKGVASFHLDKLINDLHFNDGTLVVAPCNSPEQPPITLGCAHSQQIIWQMFNAVEKGFLASGDSDTEFLQEVQAKRAQMDKGIHIGSWGQLQGQTDNTKEEVLSAAEISLIHRGNGTGPDADAGWEKVWRAAAWAQLFNASTFYHELTYTLQRNFGPNLISLYDPGDPDPIFQIDANLGYPGAVINALLQAPDVPSYDSTLTITLLPALPSAWSTGSFTGLKVRGGVSVNLVWRNGRPSSGSVTVDEVAPSRKCFTPQVE</sequence>
<evidence type="ECO:0000313" key="4">
    <source>
        <dbReference type="EMBL" id="GJJ13013.1"/>
    </source>
</evidence>
<gene>
    <name evidence="4" type="ORF">Clacol_007262</name>
</gene>
<feature type="domain" description="Glycosyl hydrolase family 95 catalytic" evidence="3">
    <location>
        <begin position="449"/>
        <end position="739"/>
    </location>
</feature>
<protein>
    <recommendedName>
        <fullName evidence="6">Glycoside hydrolase family 95 protein</fullName>
    </recommendedName>
</protein>
<dbReference type="Gene3D" id="1.50.10.10">
    <property type="match status" value="1"/>
</dbReference>
<reference evidence="4" key="1">
    <citation type="submission" date="2021-10" db="EMBL/GenBank/DDBJ databases">
        <title>De novo Genome Assembly of Clathrus columnatus (Basidiomycota, Fungi) Using Illumina and Nanopore Sequence Data.</title>
        <authorList>
            <person name="Ogiso-Tanaka E."/>
            <person name="Itagaki H."/>
            <person name="Hosoya T."/>
            <person name="Hosaka K."/>
        </authorList>
    </citation>
    <scope>NUCLEOTIDE SEQUENCE</scope>
    <source>
        <strain evidence="4">MO-923</strain>
    </source>
</reference>
<feature type="domain" description="Glycosyl hydrolase family 95 N-terminal" evidence="1">
    <location>
        <begin position="164"/>
        <end position="418"/>
    </location>
</feature>
<keyword evidence="5" id="KW-1185">Reference proteome</keyword>
<dbReference type="AlphaFoldDB" id="A0AAV5AIR5"/>
<dbReference type="SUPFAM" id="SSF48208">
    <property type="entry name" value="Six-hairpin glycosidases"/>
    <property type="match status" value="1"/>
</dbReference>
<evidence type="ECO:0000313" key="5">
    <source>
        <dbReference type="Proteomes" id="UP001050691"/>
    </source>
</evidence>
<dbReference type="Pfam" id="PF22124">
    <property type="entry name" value="Glyco_hydro_95_cat"/>
    <property type="match status" value="2"/>
</dbReference>
<dbReference type="InterPro" id="IPR027414">
    <property type="entry name" value="GH95_N_dom"/>
</dbReference>
<comment type="caution">
    <text evidence="4">The sequence shown here is derived from an EMBL/GenBank/DDBJ whole genome shotgun (WGS) entry which is preliminary data.</text>
</comment>
<accession>A0AAV5AIR5</accession>
<dbReference type="InterPro" id="IPR049053">
    <property type="entry name" value="AFCA-like_C"/>
</dbReference>
<organism evidence="4 5">
    <name type="scientific">Clathrus columnatus</name>
    <dbReference type="NCBI Taxonomy" id="1419009"/>
    <lineage>
        <taxon>Eukaryota</taxon>
        <taxon>Fungi</taxon>
        <taxon>Dikarya</taxon>
        <taxon>Basidiomycota</taxon>
        <taxon>Agaricomycotina</taxon>
        <taxon>Agaricomycetes</taxon>
        <taxon>Phallomycetidae</taxon>
        <taxon>Phallales</taxon>
        <taxon>Clathraceae</taxon>
        <taxon>Clathrus</taxon>
    </lineage>
</organism>
<dbReference type="Pfam" id="PF14498">
    <property type="entry name" value="Glyco_hyd_65N_2"/>
    <property type="match status" value="1"/>
</dbReference>
<dbReference type="GO" id="GO:0004560">
    <property type="term" value="F:alpha-L-fucosidase activity"/>
    <property type="evidence" value="ECO:0007669"/>
    <property type="project" value="TreeGrafter"/>
</dbReference>
<dbReference type="Proteomes" id="UP001050691">
    <property type="component" value="Unassembled WGS sequence"/>
</dbReference>
<dbReference type="PANTHER" id="PTHR31084">
    <property type="entry name" value="ALPHA-L-FUCOSIDASE 2"/>
    <property type="match status" value="1"/>
</dbReference>
<dbReference type="InterPro" id="IPR054363">
    <property type="entry name" value="GH95_cat"/>
</dbReference>
<feature type="domain" description="Glycosyl hydrolase family 95 catalytic" evidence="3">
    <location>
        <begin position="742"/>
        <end position="834"/>
    </location>
</feature>
<evidence type="ECO:0000259" key="3">
    <source>
        <dbReference type="Pfam" id="PF22124"/>
    </source>
</evidence>